<gene>
    <name evidence="1" type="ORF">UFOVP280_19</name>
</gene>
<dbReference type="InterPro" id="IPR011335">
    <property type="entry name" value="Restrct_endonuc-II-like"/>
</dbReference>
<dbReference type="SUPFAM" id="SSF52980">
    <property type="entry name" value="Restriction endonuclease-like"/>
    <property type="match status" value="1"/>
</dbReference>
<protein>
    <submittedName>
        <fullName evidence="1">Uncharacterized protein</fullName>
    </submittedName>
</protein>
<dbReference type="EMBL" id="LR796288">
    <property type="protein sequence ID" value="CAB4134596.1"/>
    <property type="molecule type" value="Genomic_DNA"/>
</dbReference>
<sequence>MNTFKIRCSAIGKIMTNPRTKGELLSQTAKTYIEEQVIFDKYGIRKQFYSRYTDKGILVEDDAIKLTSNVLDLGFIWKNEEHFSNDFLTGTPDVNTDTVLLDVKSSWDATTFPFFATEIPTKDYYFQLQGYLELTGKARSLLCYCLVNTPETMVEDEVRKAHWNANLLEESIDLRDEVQKRHNFDHIPDNRRVKVFEVEKDEQVINDIKERVELCREYYNTLINFL</sequence>
<dbReference type="Gene3D" id="3.90.320.10">
    <property type="match status" value="1"/>
</dbReference>
<accession>A0A6J5LNV5</accession>
<proteinExistence type="predicted"/>
<evidence type="ECO:0000313" key="1">
    <source>
        <dbReference type="EMBL" id="CAB4134596.1"/>
    </source>
</evidence>
<reference evidence="1" key="1">
    <citation type="submission" date="2020-04" db="EMBL/GenBank/DDBJ databases">
        <authorList>
            <person name="Chiriac C."/>
            <person name="Salcher M."/>
            <person name="Ghai R."/>
            <person name="Kavagutti S V."/>
        </authorList>
    </citation>
    <scope>NUCLEOTIDE SEQUENCE</scope>
</reference>
<dbReference type="InterPro" id="IPR011604">
    <property type="entry name" value="PDDEXK-like_dom_sf"/>
</dbReference>
<name>A0A6J5LNV5_9CAUD</name>
<organism evidence="1">
    <name type="scientific">uncultured Caudovirales phage</name>
    <dbReference type="NCBI Taxonomy" id="2100421"/>
    <lineage>
        <taxon>Viruses</taxon>
        <taxon>Duplodnaviria</taxon>
        <taxon>Heunggongvirae</taxon>
        <taxon>Uroviricota</taxon>
        <taxon>Caudoviricetes</taxon>
        <taxon>Peduoviridae</taxon>
        <taxon>Maltschvirus</taxon>
        <taxon>Maltschvirus maltsch</taxon>
    </lineage>
</organism>